<sequence>MILSYETLVEQWIENGDHEALLNLSLNKSEDMSYFLMRDYQKLIALADKAGCFTTLLALLKCYSKDEFKNMSVGFLSEANLESVSHILVGEGLSHEKLANLVKNKIRSFDHIAC</sequence>
<gene>
    <name evidence="1" type="ORF">I7730_14055</name>
</gene>
<dbReference type="EMBL" id="DACRBY010000017">
    <property type="protein sequence ID" value="HAS8540909.1"/>
    <property type="molecule type" value="Genomic_DNA"/>
</dbReference>
<proteinExistence type="predicted"/>
<reference evidence="1" key="1">
    <citation type="journal article" date="2018" name="Genome Biol.">
        <title>SKESA: strategic k-mer extension for scrupulous assemblies.</title>
        <authorList>
            <person name="Souvorov A."/>
            <person name="Agarwala R."/>
            <person name="Lipman D.J."/>
        </authorList>
    </citation>
    <scope>NUCLEOTIDE SEQUENCE</scope>
    <source>
        <strain evidence="1">BCW_3452</strain>
    </source>
</reference>
<evidence type="ECO:0000313" key="1">
    <source>
        <dbReference type="EMBL" id="HAS8540909.1"/>
    </source>
</evidence>
<reference evidence="1" key="2">
    <citation type="submission" date="2019-01" db="EMBL/GenBank/DDBJ databases">
        <authorList>
            <consortium name="NCBI Pathogen Detection Project"/>
        </authorList>
    </citation>
    <scope>NUCLEOTIDE SEQUENCE</scope>
    <source>
        <strain evidence="1">BCW_3452</strain>
    </source>
</reference>
<accession>A0A8H9TFI3</accession>
<dbReference type="AlphaFoldDB" id="A0A8H9TFI3"/>
<organism evidence="1">
    <name type="scientific">Vibrio vulnificus</name>
    <dbReference type="NCBI Taxonomy" id="672"/>
    <lineage>
        <taxon>Bacteria</taxon>
        <taxon>Pseudomonadati</taxon>
        <taxon>Pseudomonadota</taxon>
        <taxon>Gammaproteobacteria</taxon>
        <taxon>Vibrionales</taxon>
        <taxon>Vibrionaceae</taxon>
        <taxon>Vibrio</taxon>
    </lineage>
</organism>
<comment type="caution">
    <text evidence="1">The sequence shown here is derived from an EMBL/GenBank/DDBJ whole genome shotgun (WGS) entry which is preliminary data.</text>
</comment>
<name>A0A8H9TFI3_VIBVL</name>
<dbReference type="Proteomes" id="UP000863257">
    <property type="component" value="Unassembled WGS sequence"/>
</dbReference>
<protein>
    <submittedName>
        <fullName evidence="1">Uncharacterized protein</fullName>
    </submittedName>
</protein>